<evidence type="ECO:0000256" key="2">
    <source>
        <dbReference type="ARBA" id="ARBA00018602"/>
    </source>
</evidence>
<evidence type="ECO:0000256" key="1">
    <source>
        <dbReference type="ARBA" id="ARBA00012494"/>
    </source>
</evidence>
<sequence>MDQLRDAEDADMASDNDYEIDAEDDFLCIGTEMDENKIKIMKRNLESSLSQRASCDVMYDVLSFTVYFPSDPITHLPRFKARAITDPVTGMQLGFEILIEDTETTSSSSSLRSGSYMRDPKIGQHKFPVNFAHDYTFGLLSEDTDKKLSTIYKMDDNDDDLSPDNIIKYGENQCLVLEYATNRSPSVNGLKNAVSKKWNKYLQPLRNRVQRLRAVDPKFSVKFGIIAVGEDKIVSNVDLSDDLVNELCFRFKFSNVAEPIVQNFGIFTRKDEETTLLEKSCLSYIVGHDFDAYFETRLDKGLFPEYSKKIYETKWLTNVDNSVVHEHLNQIINDIHVTDESKLADIKDAETYKIKRAEYLENRLESTNDKIKAHINSVNEVGKRLSKKAIIQFPYLVVKNNTGSLEKEIDDLQNIFLFNRIKAVDDNQLLLSKVWKTAINKFFHETFDVTGKAEICNYEDCVLCRSCPIYDDNDDLDDKVTEKEIDETCQEYLSSCINGGIVKSTTDKALYHRVNIDDLDDVDRIRLAERGINGKKYSKYANKKQADQKNKEGLSFDNDVSDIDDFLNEWPGYLTILNETMCDDLPILSLLQDAMKITNSFETTKVMRESLEYFMSTRIMRALKMISHIAIELNIALKQHCKSDHFVFKKLFHYPIYLLIKPTNTSNSVFYSVMWLRKDCLEDYEAPISIFREPIEIYDDMFATEFCSTNKSKLPNLIKCYHNAICNFYFNCNQYRVNPLSNDTMIPLLSEKEYYNYCERKELPKRMNHHESGLSSRKVGKSTLLTMLISIHNKAEVEEHLTMTRFISMEGFVHEPSFPNPVKMVSKFAVMIRSRLTLWVQKKLNLMILHITRNNGYTTFTKRISGSRRRTRGTGELYNHFIEEEVKDQGELLNMYYLGYAVDKNQIPNDNVLGKMYVKILQMELEFTPDLIGKIGCEEREDYKDLTTHEYSIEYIKLICDNLLNNIKDMKVVKNPKEFLMENFISKYSRSTVFDVLSTLKASTDFGVDNEDGRTFDIHRMKVIEAAKSYLLSGKKHMFEIFSDALNELLIAGWIHVDTFKKNQHGGLREIFIMNILTRIVQHFIESMARSVCSLFESETMTNPSSKMNLLTSHNKKCHDQYGQSTFATFCTSDDATKWNQCHYVSKFALMFCRLFPNELHGCIRSICFLWHHKKILVDDALLRIFNKNPDFQSRDPLIQKMNNIHKNLGKSEPWMDPCSRYIKTRTGFMQGILHYTSSLLHTAQNEFLKTFITNQITGVINMDVRNFNASGKKIKPIITVMQSSDDSGVIISLPYENIEGKLMIAGLCDFAFRLKHKTGLLCGIHNSIKSTSNTEGLIEFNSSWLFNDNRHNPYIKQVFAATTTSPQSTLIGRQQEIYNGITNIIENGGSMLLASFCNLSVGILHYYTLGATNSHLFLHYWYHLLTLKAPTLGYFLIDNVHLCGLSGWDFIHWRLVNKTDIGIFYYMILKQNEREKIINEDGLKLKGVSLETASSGFHSTLITLMFGQNMKLTKLKDKFEIPDDWLDKLNEDPQPILRSPDTPEEALLKIAAKLNSPGVASSFSHQDTTSQLFASSGYLLKFACLYIDNTKIMEHVSEDDLKKLDYCEDWTKKTKTTRTDKIEYIIAQRMKKMPKKSLMSVTAYMCKRKLEMIQEYNDNPAIYDASEKTKYLNQIFPKSPDYDVIDDHVNSIKELILRIDNKELVNKLSVIKISERNFENYLTPYTICKNKWFGLGNMSPREIESEWKKITSIYGWIKSTYKETLETSIFTDAVQLFNYLSRLDTGRRQITLLGTPITNSMTQSDLMKLISNNIWCGYVSNFIDMSDVVIDNPISVRQLAHQILMLKECPLSNKEHLYSLNKLMMKHEIIKSTVTDSKMKRLQLIANCYTEGFDGAIDQIIHANEGCLGYYSYPQIRIMLNNDDGSRSPGPYLGTGVWEGEIDKSPIKIYINSITPKMNKQNAAVDETHLVRIEVRDRMDIKTLRNFLVEWCESNNVKNFYTWSPFDVKLMLNSIGTQFTSVGDSLIIDGKGSRLCSFYNFDDMQQYGKLIGCPVILVNDLKISVNSSDISTNDLSIMVDDRGVIKLVLDYIEYRTYYSSVSKPRKGKKNKTIRREKVIKANEKKLTLVSYRPTMRDYQQKYLRSNKYKFKEEDNVLEFLATWLSNRELNEDVGLAMITDCANNEAKFYDYFDKEKMDYFIRTQFNEWWKLNHKPIKKDQVKIVVPSSSDIKEKQIVDKRIHMQELHDLHMNAFFNRGSLGLLEMIGSVMVDHLQEMDEDEKSQIDKDGLRLVLDQYGDQAFGQFKQESMKESDIITYSNIFYNTFKVIFGSFSKADIIKLLDEDLIPTRCQSELNRIRYLFDNVNIKVTSDYDQFRSFNRTAPENIPEPSTSYRDAVMRSRVLIPPRQLSDDSSDEEALVNVNDYNRNYPAMSGSNNQQDHPDNNSNEWNGFRNQRP</sequence>
<feature type="compositionally biased region" description="Polar residues" evidence="10">
    <location>
        <begin position="2435"/>
        <end position="2459"/>
    </location>
</feature>
<accession>A0A7T0M3F9</accession>
<dbReference type="GO" id="GO:0003968">
    <property type="term" value="F:RNA-directed RNA polymerase activity"/>
    <property type="evidence" value="ECO:0007669"/>
    <property type="project" value="UniProtKB-KW"/>
</dbReference>
<evidence type="ECO:0000259" key="11">
    <source>
        <dbReference type="PROSITE" id="PS50525"/>
    </source>
</evidence>
<evidence type="ECO:0000256" key="4">
    <source>
        <dbReference type="ARBA" id="ARBA00022801"/>
    </source>
</evidence>
<evidence type="ECO:0000256" key="7">
    <source>
        <dbReference type="ARBA" id="ARBA00030436"/>
    </source>
</evidence>
<dbReference type="GO" id="GO:0006351">
    <property type="term" value="P:DNA-templated transcription"/>
    <property type="evidence" value="ECO:0007669"/>
    <property type="project" value="InterPro"/>
</dbReference>
<dbReference type="EC" id="2.7.7.48" evidence="1"/>
<keyword evidence="3" id="KW-0808">Transferase</keyword>
<dbReference type="Pfam" id="PF15518">
    <property type="entry name" value="L_protein_N"/>
    <property type="match status" value="1"/>
</dbReference>
<evidence type="ECO:0000256" key="10">
    <source>
        <dbReference type="SAM" id="MobiDB-lite"/>
    </source>
</evidence>
<evidence type="ECO:0000313" key="12">
    <source>
        <dbReference type="EMBL" id="QPL15338.1"/>
    </source>
</evidence>
<keyword evidence="5" id="KW-0460">Magnesium</keyword>
<feature type="domain" description="RdRp catalytic" evidence="11">
    <location>
        <begin position="1118"/>
        <end position="1333"/>
    </location>
</feature>
<dbReference type="Pfam" id="PF04196">
    <property type="entry name" value="Bunya_RdRp"/>
    <property type="match status" value="2"/>
</dbReference>
<dbReference type="GO" id="GO:0039694">
    <property type="term" value="P:viral RNA genome replication"/>
    <property type="evidence" value="ECO:0007669"/>
    <property type="project" value="InterPro"/>
</dbReference>
<organism evidence="12">
    <name type="scientific">Neuropteran phenui-related virus OKIAV309</name>
    <dbReference type="NCBI Taxonomy" id="2792553"/>
    <lineage>
        <taxon>Viruses</taxon>
        <taxon>Riboviria</taxon>
        <taxon>Orthornavirae</taxon>
        <taxon>Negarnaviricota</taxon>
        <taxon>Polyploviricotina</taxon>
        <taxon>Bunyaviricetes</taxon>
        <taxon>Hareavirales</taxon>
        <taxon>Phenuiviridae</taxon>
    </lineage>
</organism>
<evidence type="ECO:0000256" key="9">
    <source>
        <dbReference type="ARBA" id="ARBA00034123"/>
    </source>
</evidence>
<evidence type="ECO:0000256" key="3">
    <source>
        <dbReference type="ARBA" id="ARBA00022679"/>
    </source>
</evidence>
<comment type="similarity">
    <text evidence="9">Belongs to the Bunyavirales RNA polymerase family.</text>
</comment>
<dbReference type="InterPro" id="IPR007099">
    <property type="entry name" value="RNA-dir_pol_NSvirus"/>
</dbReference>
<dbReference type="EMBL" id="MW288200">
    <property type="protein sequence ID" value="QPL15338.1"/>
    <property type="molecule type" value="Viral_cRNA"/>
</dbReference>
<evidence type="ECO:0000256" key="6">
    <source>
        <dbReference type="ARBA" id="ARBA00030285"/>
    </source>
</evidence>
<dbReference type="InterPro" id="IPR029124">
    <property type="entry name" value="L_protein_N"/>
</dbReference>
<evidence type="ECO:0000256" key="5">
    <source>
        <dbReference type="ARBA" id="ARBA00022842"/>
    </source>
</evidence>
<dbReference type="PROSITE" id="PS50525">
    <property type="entry name" value="RDRP_SSRNA_NEG_SEG"/>
    <property type="match status" value="1"/>
</dbReference>
<name>A0A7T0M3F9_9VIRU</name>
<keyword evidence="4" id="KW-0378">Hydrolase</keyword>
<evidence type="ECO:0000256" key="8">
    <source>
        <dbReference type="ARBA" id="ARBA00031012"/>
    </source>
</evidence>
<feature type="region of interest" description="Disordered" evidence="10">
    <location>
        <begin position="2428"/>
        <end position="2459"/>
    </location>
</feature>
<keyword evidence="12" id="KW-0548">Nucleotidyltransferase</keyword>
<keyword evidence="12" id="KW-0696">RNA-directed RNA polymerase</keyword>
<protein>
    <recommendedName>
        <fullName evidence="2">RNA-directed RNA polymerase L</fullName>
        <ecNumber evidence="1">2.7.7.48</ecNumber>
    </recommendedName>
    <alternativeName>
        <fullName evidence="6">Large structural protein</fullName>
    </alternativeName>
    <alternativeName>
        <fullName evidence="8">Replicase</fullName>
    </alternativeName>
    <alternativeName>
        <fullName evidence="7">Transcriptase</fullName>
    </alternativeName>
</protein>
<proteinExistence type="inferred from homology"/>
<dbReference type="GO" id="GO:0016787">
    <property type="term" value="F:hydrolase activity"/>
    <property type="evidence" value="ECO:0007669"/>
    <property type="project" value="UniProtKB-KW"/>
</dbReference>
<reference evidence="12" key="1">
    <citation type="journal article" date="2019" name="PLoS Pathog.">
        <title>Re-assessing the diversity of negative strand RNA viruses in insects.</title>
        <authorList>
            <person name="Kafer S."/>
            <person name="Paraskevopoulou S."/>
            <person name="Zirkel F."/>
            <person name="Wieseke N."/>
            <person name="Donath A."/>
            <person name="Petersen M."/>
            <person name="Jones T.C."/>
            <person name="Liu S."/>
            <person name="Zhou X."/>
            <person name="Middendorf M."/>
            <person name="Junglen S."/>
            <person name="Misof B."/>
            <person name="Drosten C."/>
        </authorList>
    </citation>
    <scope>NUCLEOTIDE SEQUENCE</scope>
    <source>
        <strain evidence="12">OKIAV309</strain>
    </source>
</reference>
<dbReference type="InterPro" id="IPR007322">
    <property type="entry name" value="RNA_pol_bunyavir"/>
</dbReference>